<evidence type="ECO:0000313" key="3">
    <source>
        <dbReference type="Proteomes" id="UP000016566"/>
    </source>
</evidence>
<dbReference type="Pfam" id="PF10003">
    <property type="entry name" value="DUF2244"/>
    <property type="match status" value="1"/>
</dbReference>
<proteinExistence type="predicted"/>
<dbReference type="AlphaFoldDB" id="U3A8I0"/>
<evidence type="ECO:0000256" key="1">
    <source>
        <dbReference type="SAM" id="Phobius"/>
    </source>
</evidence>
<accession>U3A8I0</accession>
<feature type="transmembrane region" description="Helical" evidence="1">
    <location>
        <begin position="32"/>
        <end position="50"/>
    </location>
</feature>
<protein>
    <submittedName>
        <fullName evidence="2">Integral membrane protein</fullName>
    </submittedName>
</protein>
<gene>
    <name evidence="2" type="ORF">MBELCI_0021</name>
</gene>
<dbReference type="InterPro" id="IPR019253">
    <property type="entry name" value="DUF2244_TM"/>
</dbReference>
<dbReference type="eggNOG" id="COG5488">
    <property type="taxonomic scope" value="Bacteria"/>
</dbReference>
<name>U3A8I0_9RHOB</name>
<dbReference type="STRING" id="1337093.MBELCI_0021"/>
<feature type="transmembrane region" description="Helical" evidence="1">
    <location>
        <begin position="56"/>
        <end position="75"/>
    </location>
</feature>
<sequence length="168" mass="19377">MMPIEWTLRPTDDAPTRARLQLWPYRSLPKRGFAGFIGGTAALIALPLVTVLGTPVLWALLPFLAAAVAGVWWALSRSYRDSEVLETLEIDERRIRLTRRERGRADRVWEADPYWVELRLHEGDRPVPAYLTLRGAGREVELGAFLPEDERRELAEKLRRLLTRLSRH</sequence>
<keyword evidence="1" id="KW-0472">Membrane</keyword>
<reference evidence="2" key="1">
    <citation type="journal article" date="2013" name="Genome Announc.">
        <title>Draft Genome Sequence of Loktanella cinnabarina LL-001T, Isolated from Deep-Sea Floor Sediment.</title>
        <authorList>
            <person name="Nishi S."/>
            <person name="Tsubouchi T."/>
            <person name="Takaki Y."/>
            <person name="Koyanagi R."/>
            <person name="Satoh N."/>
            <person name="Maruyama T."/>
            <person name="Hatada Y."/>
        </authorList>
    </citation>
    <scope>NUCLEOTIDE SEQUENCE [LARGE SCALE GENOMIC DNA]</scope>
    <source>
        <strain evidence="2">LL-001</strain>
    </source>
</reference>
<keyword evidence="3" id="KW-1185">Reference proteome</keyword>
<dbReference type="Proteomes" id="UP000016566">
    <property type="component" value="Unassembled WGS sequence"/>
</dbReference>
<evidence type="ECO:0000313" key="2">
    <source>
        <dbReference type="EMBL" id="GAD53969.1"/>
    </source>
</evidence>
<keyword evidence="1" id="KW-0812">Transmembrane</keyword>
<organism evidence="2 3">
    <name type="scientific">Limimaricola cinnabarinus LL-001</name>
    <dbReference type="NCBI Taxonomy" id="1337093"/>
    <lineage>
        <taxon>Bacteria</taxon>
        <taxon>Pseudomonadati</taxon>
        <taxon>Pseudomonadota</taxon>
        <taxon>Alphaproteobacteria</taxon>
        <taxon>Rhodobacterales</taxon>
        <taxon>Paracoccaceae</taxon>
        <taxon>Limimaricola</taxon>
    </lineage>
</organism>
<comment type="caution">
    <text evidence="2">The sequence shown here is derived from an EMBL/GenBank/DDBJ whole genome shotgun (WGS) entry which is preliminary data.</text>
</comment>
<keyword evidence="1" id="KW-1133">Transmembrane helix</keyword>
<dbReference type="EMBL" id="BATB01000001">
    <property type="protein sequence ID" value="GAD53969.1"/>
    <property type="molecule type" value="Genomic_DNA"/>
</dbReference>